<proteinExistence type="predicted"/>
<dbReference type="EMBL" id="UZAL01040516">
    <property type="protein sequence ID" value="VDP77143.1"/>
    <property type="molecule type" value="Genomic_DNA"/>
</dbReference>
<keyword evidence="2" id="KW-1185">Reference proteome</keyword>
<dbReference type="AlphaFoldDB" id="A0A183PVS9"/>
<evidence type="ECO:0000313" key="1">
    <source>
        <dbReference type="EMBL" id="VDP77143.1"/>
    </source>
</evidence>
<protein>
    <submittedName>
        <fullName evidence="1">Uncharacterized protein</fullName>
    </submittedName>
</protein>
<accession>A0A183PVS9</accession>
<name>A0A183PVS9_9TREM</name>
<sequence>MSPTIYLSVKEEVDRVVIGMMKSGDITVKKADEILDLIRVRIPELPTSIRSVLRRCNDVEPKILESGTHYYLGLKSSLLRTSENWLRKTRFTELKLQLNYDGLSLFKISNQQPWPVLCRITSLLVSNVFIVGIYGSEVEPSDFKDMSAALITELHELLTVGINVDKFQVHLTVKLVAVICDALALSNVRHLVGQNATTGCDKFQALGTRMGGRMTFPNGEHDLRSDVTFRSRSQSIHHRGRSSFENLPVDMIKCFPSELMHMIYLGVTKKLILLWKQLAIK</sequence>
<dbReference type="Proteomes" id="UP000269396">
    <property type="component" value="Unassembled WGS sequence"/>
</dbReference>
<gene>
    <name evidence="1" type="ORF">SMTD_LOCUS18465</name>
</gene>
<evidence type="ECO:0000313" key="2">
    <source>
        <dbReference type="Proteomes" id="UP000269396"/>
    </source>
</evidence>
<reference evidence="1 2" key="1">
    <citation type="submission" date="2018-11" db="EMBL/GenBank/DDBJ databases">
        <authorList>
            <consortium name="Pathogen Informatics"/>
        </authorList>
    </citation>
    <scope>NUCLEOTIDE SEQUENCE [LARGE SCALE GENOMIC DNA]</scope>
    <source>
        <strain>Denwood</strain>
        <strain evidence="2">Zambia</strain>
    </source>
</reference>
<dbReference type="STRING" id="31246.A0A183PVS9"/>
<dbReference type="PANTHER" id="PTHR33053">
    <property type="entry name" value="PROTEIN, PUTATIVE-RELATED"/>
    <property type="match status" value="1"/>
</dbReference>
<dbReference type="PANTHER" id="PTHR33053:SF9">
    <property type="entry name" value="AGAP000105-PA"/>
    <property type="match status" value="1"/>
</dbReference>
<organism evidence="1 2">
    <name type="scientific">Schistosoma mattheei</name>
    <dbReference type="NCBI Taxonomy" id="31246"/>
    <lineage>
        <taxon>Eukaryota</taxon>
        <taxon>Metazoa</taxon>
        <taxon>Spiralia</taxon>
        <taxon>Lophotrochozoa</taxon>
        <taxon>Platyhelminthes</taxon>
        <taxon>Trematoda</taxon>
        <taxon>Digenea</taxon>
        <taxon>Strigeidida</taxon>
        <taxon>Schistosomatoidea</taxon>
        <taxon>Schistosomatidae</taxon>
        <taxon>Schistosoma</taxon>
    </lineage>
</organism>